<evidence type="ECO:0000256" key="4">
    <source>
        <dbReference type="ARBA" id="ARBA00022982"/>
    </source>
</evidence>
<sequence>MNILKLKDDFYWIGVQDRELKVFDIIMETEYGTTYNSYLLKTDSGVVLFETVKVKFFDQYIEKVKELTSIEDIKYIVCSHTEPDHSGSVQRLLEMNPNISVVSSFAANRNLNEIVNGNFNSMIVKDNEELKVGNKTLRFLSVPNLHWPDTIYTYIVEDKTLVTCDSFGAHYASDEMLLSNVKDRTNYEDAFQYYTTMIMSPFKPFIKKALEKIKPLDIDLIAPGHGLIIDTEIDHAIQKYADFANEVKNERVKVVIPYVTAYGYTKEIAEIICEEVRANNMDCEMYDLVVTDNDMVFDEMVQADAILYGSCTILADALPPIYNIMNRMISGYHGVKKVSAFGSYGWSGEAVPNLLVRLKQQRMKVVDDGYRVLFKPSDAQREEIRAYARNFISKI</sequence>
<keyword evidence="4" id="KW-0249">Electron transport</keyword>
<protein>
    <submittedName>
        <fullName evidence="7">Flavorubredoxin</fullName>
    </submittedName>
</protein>
<dbReference type="InterPro" id="IPR016440">
    <property type="entry name" value="Rubredoxin-O_OxRdtase"/>
</dbReference>
<dbReference type="Gene3D" id="3.40.50.360">
    <property type="match status" value="1"/>
</dbReference>
<dbReference type="SMART" id="SM00849">
    <property type="entry name" value="Lactamase_B"/>
    <property type="match status" value="1"/>
</dbReference>
<dbReference type="SUPFAM" id="SSF52218">
    <property type="entry name" value="Flavoproteins"/>
    <property type="match status" value="1"/>
</dbReference>
<keyword evidence="5" id="KW-0408">Iron</keyword>
<dbReference type="RefSeq" id="WP_307404466.1">
    <property type="nucleotide sequence ID" value="NZ_JAUSUR010000001.1"/>
</dbReference>
<dbReference type="CDD" id="cd07709">
    <property type="entry name" value="flavodiiron_proteins_MBL-fold"/>
    <property type="match status" value="1"/>
</dbReference>
<dbReference type="InterPro" id="IPR029039">
    <property type="entry name" value="Flavoprotein-like_sf"/>
</dbReference>
<evidence type="ECO:0000313" key="8">
    <source>
        <dbReference type="Proteomes" id="UP001230220"/>
    </source>
</evidence>
<dbReference type="Pfam" id="PF19583">
    <property type="entry name" value="ODP"/>
    <property type="match status" value="1"/>
</dbReference>
<comment type="cofactor">
    <cofactor evidence="1">
        <name>Fe cation</name>
        <dbReference type="ChEBI" id="CHEBI:24875"/>
    </cofactor>
</comment>
<reference evidence="7 8" key="1">
    <citation type="submission" date="2023-07" db="EMBL/GenBank/DDBJ databases">
        <title>Genomic Encyclopedia of Type Strains, Phase IV (KMG-IV): sequencing the most valuable type-strain genomes for metagenomic binning, comparative biology and taxonomic classification.</title>
        <authorList>
            <person name="Goeker M."/>
        </authorList>
    </citation>
    <scope>NUCLEOTIDE SEQUENCE [LARGE SCALE GENOMIC DNA]</scope>
    <source>
        <strain evidence="7 8">DSM 16784</strain>
    </source>
</reference>
<evidence type="ECO:0000259" key="6">
    <source>
        <dbReference type="PROSITE" id="PS50902"/>
    </source>
</evidence>
<dbReference type="PANTHER" id="PTHR32145:SF11">
    <property type="entry name" value="DIFLAVIN FLAVOPROTEIN A 2-RELATED"/>
    <property type="match status" value="1"/>
</dbReference>
<evidence type="ECO:0000313" key="7">
    <source>
        <dbReference type="EMBL" id="MDQ0359393.1"/>
    </source>
</evidence>
<feature type="domain" description="Flavodoxin-like" evidence="6">
    <location>
        <begin position="254"/>
        <end position="392"/>
    </location>
</feature>
<dbReference type="PANTHER" id="PTHR32145">
    <property type="entry name" value="DIFLAVIN FLAVOPROTEIN A 2-RELATED"/>
    <property type="match status" value="1"/>
</dbReference>
<dbReference type="PIRSF" id="PIRSF005243">
    <property type="entry name" value="ROO"/>
    <property type="match status" value="1"/>
</dbReference>
<dbReference type="Proteomes" id="UP001230220">
    <property type="component" value="Unassembled WGS sequence"/>
</dbReference>
<evidence type="ECO:0000256" key="2">
    <source>
        <dbReference type="ARBA" id="ARBA00007121"/>
    </source>
</evidence>
<dbReference type="InterPro" id="IPR008254">
    <property type="entry name" value="Flavodoxin/NO_synth"/>
</dbReference>
<organism evidence="7 8">
    <name type="scientific">Breznakia pachnodae</name>
    <dbReference type="NCBI Taxonomy" id="265178"/>
    <lineage>
        <taxon>Bacteria</taxon>
        <taxon>Bacillati</taxon>
        <taxon>Bacillota</taxon>
        <taxon>Erysipelotrichia</taxon>
        <taxon>Erysipelotrichales</taxon>
        <taxon>Erysipelotrichaceae</taxon>
        <taxon>Breznakia</taxon>
    </lineage>
</organism>
<dbReference type="InterPro" id="IPR045761">
    <property type="entry name" value="ODP_dom"/>
</dbReference>
<keyword evidence="8" id="KW-1185">Reference proteome</keyword>
<keyword evidence="3" id="KW-0813">Transport</keyword>
<gene>
    <name evidence="7" type="ORF">J2S15_000124</name>
</gene>
<dbReference type="InterPro" id="IPR036866">
    <property type="entry name" value="RibonucZ/Hydroxyglut_hydro"/>
</dbReference>
<accession>A0ABU0DY21</accession>
<comment type="caution">
    <text evidence="7">The sequence shown here is derived from an EMBL/GenBank/DDBJ whole genome shotgun (WGS) entry which is preliminary data.</text>
</comment>
<comment type="similarity">
    <text evidence="2">In the N-terminal section; belongs to the zinc metallo-hydrolase group 3 family.</text>
</comment>
<dbReference type="SUPFAM" id="SSF56281">
    <property type="entry name" value="Metallo-hydrolase/oxidoreductase"/>
    <property type="match status" value="1"/>
</dbReference>
<evidence type="ECO:0000256" key="1">
    <source>
        <dbReference type="ARBA" id="ARBA00001962"/>
    </source>
</evidence>
<evidence type="ECO:0000256" key="3">
    <source>
        <dbReference type="ARBA" id="ARBA00022448"/>
    </source>
</evidence>
<proteinExistence type="inferred from homology"/>
<dbReference type="InterPro" id="IPR001279">
    <property type="entry name" value="Metallo-B-lactamas"/>
</dbReference>
<dbReference type="InterPro" id="IPR051285">
    <property type="entry name" value="NADH_oxidoreductase_modular"/>
</dbReference>
<dbReference type="Gene3D" id="3.60.15.10">
    <property type="entry name" value="Ribonuclease Z/Hydroxyacylglutathione hydrolase-like"/>
    <property type="match status" value="1"/>
</dbReference>
<dbReference type="Pfam" id="PF00258">
    <property type="entry name" value="Flavodoxin_1"/>
    <property type="match status" value="1"/>
</dbReference>
<evidence type="ECO:0000256" key="5">
    <source>
        <dbReference type="ARBA" id="ARBA00023004"/>
    </source>
</evidence>
<dbReference type="EMBL" id="JAUSUR010000001">
    <property type="protein sequence ID" value="MDQ0359393.1"/>
    <property type="molecule type" value="Genomic_DNA"/>
</dbReference>
<name>A0ABU0DY21_9FIRM</name>
<dbReference type="PROSITE" id="PS50902">
    <property type="entry name" value="FLAVODOXIN_LIKE"/>
    <property type="match status" value="1"/>
</dbReference>